<feature type="chain" id="PRO_5034984857" description="Cyanovirin-N domain-containing protein" evidence="1">
    <location>
        <begin position="18"/>
        <end position="150"/>
    </location>
</feature>
<dbReference type="Gene3D" id="2.30.60.10">
    <property type="entry name" value="Cyanovirin-N"/>
    <property type="match status" value="1"/>
</dbReference>
<accession>A0A8E5HXN8</accession>
<dbReference type="GeneID" id="66068572"/>
<dbReference type="Pfam" id="PF08881">
    <property type="entry name" value="CVNH"/>
    <property type="match status" value="1"/>
</dbReference>
<reference evidence="3" key="1">
    <citation type="submission" date="2020-03" db="EMBL/GenBank/DDBJ databases">
        <title>A mixture of massive structural variations and highly conserved coding sequences in Ustilaginoidea virens genome.</title>
        <authorList>
            <person name="Zhang K."/>
            <person name="Zhao Z."/>
            <person name="Zhang Z."/>
            <person name="Li Y."/>
            <person name="Hsiang T."/>
            <person name="Sun W."/>
        </authorList>
    </citation>
    <scope>NUCLEOTIDE SEQUENCE</scope>
    <source>
        <strain evidence="3">UV-8b</strain>
    </source>
</reference>
<keyword evidence="1" id="KW-0732">Signal</keyword>
<dbReference type="RefSeq" id="XP_043001227.1">
    <property type="nucleotide sequence ID" value="XM_043145292.1"/>
</dbReference>
<feature type="signal peptide" evidence="1">
    <location>
        <begin position="1"/>
        <end position="17"/>
    </location>
</feature>
<dbReference type="AlphaFoldDB" id="A0A8E5HXN8"/>
<dbReference type="EMBL" id="CP072759">
    <property type="protein sequence ID" value="QUC23554.1"/>
    <property type="molecule type" value="Genomic_DNA"/>
</dbReference>
<feature type="domain" description="Cyanovirin-N" evidence="2">
    <location>
        <begin position="51"/>
        <end position="148"/>
    </location>
</feature>
<gene>
    <name evidence="3" type="ORF">UV8b_07795</name>
</gene>
<dbReference type="KEGG" id="uvi:66068572"/>
<protein>
    <recommendedName>
        <fullName evidence="2">Cyanovirin-N domain-containing protein</fullName>
    </recommendedName>
</protein>
<sequence length="150" mass="16442">MKITAGAAALAPALVLASPRAGLDARPDALSSRNSQAHEHSLASRDPNIINSCDPLTLDSTFFSTVVTQCANAKSYYRKTQIDLNNCIANFEGQLVKARHGEFYRSCYVYTCSLDGYMYSCMCRTSDRGAKTSSIDLSKVLYNYWGKLGC</sequence>
<evidence type="ECO:0000313" key="4">
    <source>
        <dbReference type="Proteomes" id="UP000027002"/>
    </source>
</evidence>
<keyword evidence="4" id="KW-1185">Reference proteome</keyword>
<dbReference type="Proteomes" id="UP000027002">
    <property type="component" value="Chromosome 7"/>
</dbReference>
<evidence type="ECO:0000313" key="3">
    <source>
        <dbReference type="EMBL" id="QUC23554.1"/>
    </source>
</evidence>
<dbReference type="InterPro" id="IPR011058">
    <property type="entry name" value="Cyanovirin-N"/>
</dbReference>
<name>A0A8E5HXN8_USTVR</name>
<dbReference type="SUPFAM" id="SSF51322">
    <property type="entry name" value="Cyanovirin-N"/>
    <property type="match status" value="1"/>
</dbReference>
<evidence type="ECO:0000256" key="1">
    <source>
        <dbReference type="SAM" id="SignalP"/>
    </source>
</evidence>
<dbReference type="InterPro" id="IPR036673">
    <property type="entry name" value="Cyanovirin-N_sf"/>
</dbReference>
<organism evidence="3 4">
    <name type="scientific">Ustilaginoidea virens</name>
    <name type="common">Rice false smut fungus</name>
    <name type="synonym">Villosiclava virens</name>
    <dbReference type="NCBI Taxonomy" id="1159556"/>
    <lineage>
        <taxon>Eukaryota</taxon>
        <taxon>Fungi</taxon>
        <taxon>Dikarya</taxon>
        <taxon>Ascomycota</taxon>
        <taxon>Pezizomycotina</taxon>
        <taxon>Sordariomycetes</taxon>
        <taxon>Hypocreomycetidae</taxon>
        <taxon>Hypocreales</taxon>
        <taxon>Clavicipitaceae</taxon>
        <taxon>Ustilaginoidea</taxon>
    </lineage>
</organism>
<evidence type="ECO:0000259" key="2">
    <source>
        <dbReference type="Pfam" id="PF08881"/>
    </source>
</evidence>
<dbReference type="OrthoDB" id="4672515at2759"/>
<proteinExistence type="predicted"/>